<dbReference type="GO" id="GO:0020037">
    <property type="term" value="F:heme binding"/>
    <property type="evidence" value="ECO:0007669"/>
    <property type="project" value="InterPro"/>
</dbReference>
<dbReference type="InterPro" id="IPR002401">
    <property type="entry name" value="Cyt_P450_E_grp-I"/>
</dbReference>
<evidence type="ECO:0000256" key="3">
    <source>
        <dbReference type="ARBA" id="ARBA00023004"/>
    </source>
</evidence>
<dbReference type="SUPFAM" id="SSF48264">
    <property type="entry name" value="Cytochrome P450"/>
    <property type="match status" value="1"/>
</dbReference>
<protein>
    <submittedName>
        <fullName evidence="5">Cytochrome P450 2F3</fullName>
    </submittedName>
</protein>
<evidence type="ECO:0000256" key="2">
    <source>
        <dbReference type="ARBA" id="ARBA00022723"/>
    </source>
</evidence>
<dbReference type="PANTHER" id="PTHR24300:SF134">
    <property type="entry name" value="CYTOCHROME P450, FAMILY 2, SUBFAMILY AB, POLYPEPTIDE 2-RELATED"/>
    <property type="match status" value="1"/>
</dbReference>
<organism evidence="5 6">
    <name type="scientific">Trichonephila clavata</name>
    <name type="common">Joro spider</name>
    <name type="synonym">Nephila clavata</name>
    <dbReference type="NCBI Taxonomy" id="2740835"/>
    <lineage>
        <taxon>Eukaryota</taxon>
        <taxon>Metazoa</taxon>
        <taxon>Ecdysozoa</taxon>
        <taxon>Arthropoda</taxon>
        <taxon>Chelicerata</taxon>
        <taxon>Arachnida</taxon>
        <taxon>Araneae</taxon>
        <taxon>Araneomorphae</taxon>
        <taxon>Entelegynae</taxon>
        <taxon>Araneoidea</taxon>
        <taxon>Nephilidae</taxon>
        <taxon>Trichonephila</taxon>
    </lineage>
</organism>
<keyword evidence="4" id="KW-0560">Oxidoreductase</keyword>
<reference evidence="5" key="1">
    <citation type="submission" date="2020-07" db="EMBL/GenBank/DDBJ databases">
        <title>Multicomponent nature underlies the extraordinary mechanical properties of spider dragline silk.</title>
        <authorList>
            <person name="Kono N."/>
            <person name="Nakamura H."/>
            <person name="Mori M."/>
            <person name="Yoshida Y."/>
            <person name="Ohtoshi R."/>
            <person name="Malay A.D."/>
            <person name="Moran D.A.P."/>
            <person name="Tomita M."/>
            <person name="Numata K."/>
            <person name="Arakawa K."/>
        </authorList>
    </citation>
    <scope>NUCLEOTIDE SEQUENCE</scope>
</reference>
<evidence type="ECO:0000256" key="1">
    <source>
        <dbReference type="ARBA" id="ARBA00010617"/>
    </source>
</evidence>
<evidence type="ECO:0000256" key="4">
    <source>
        <dbReference type="ARBA" id="ARBA00023033"/>
    </source>
</evidence>
<dbReference type="Pfam" id="PF00067">
    <property type="entry name" value="p450"/>
    <property type="match status" value="1"/>
</dbReference>
<dbReference type="AlphaFoldDB" id="A0A8X6GK45"/>
<keyword evidence="3" id="KW-0408">Iron</keyword>
<dbReference type="GO" id="GO:0006082">
    <property type="term" value="P:organic acid metabolic process"/>
    <property type="evidence" value="ECO:0007669"/>
    <property type="project" value="TreeGrafter"/>
</dbReference>
<dbReference type="GO" id="GO:0005737">
    <property type="term" value="C:cytoplasm"/>
    <property type="evidence" value="ECO:0007669"/>
    <property type="project" value="TreeGrafter"/>
</dbReference>
<dbReference type="InterPro" id="IPR050182">
    <property type="entry name" value="Cytochrome_P450_fam2"/>
</dbReference>
<dbReference type="InterPro" id="IPR001128">
    <property type="entry name" value="Cyt_P450"/>
</dbReference>
<sequence length="212" mass="23932">MMEEASALVEEMQNHEGKPTDFVSTLKSSSNVNVALKYVGPSNPSSIAPGLRKFCKIFKIGGFDYASKTIKNFTSFTRNEITHHKTSPSLRDIEDFINCYLDKLSEISKGKFSKNYFSEKMLEGNLAVLFLGASDTISSSLGWLLRLMCKYKDMQDKVYAEVIEAVGKDGKVRYEDRHRIPFTFAVLMEMQRFVSIVPLSGTRKASNDIPVR</sequence>
<accession>A0A8X6GK45</accession>
<dbReference type="EMBL" id="BMAO01025982">
    <property type="protein sequence ID" value="GFR06301.1"/>
    <property type="molecule type" value="Genomic_DNA"/>
</dbReference>
<comment type="caution">
    <text evidence="5">The sequence shown here is derived from an EMBL/GenBank/DDBJ whole genome shotgun (WGS) entry which is preliminary data.</text>
</comment>
<dbReference type="Gene3D" id="1.10.630.10">
    <property type="entry name" value="Cytochrome P450"/>
    <property type="match status" value="1"/>
</dbReference>
<evidence type="ECO:0000313" key="5">
    <source>
        <dbReference type="EMBL" id="GFR06301.1"/>
    </source>
</evidence>
<keyword evidence="2" id="KW-0479">Metal-binding</keyword>
<proteinExistence type="inferred from homology"/>
<dbReference type="GO" id="GO:0016712">
    <property type="term" value="F:oxidoreductase activity, acting on paired donors, with incorporation or reduction of molecular oxygen, reduced flavin or flavoprotein as one donor, and incorporation of one atom of oxygen"/>
    <property type="evidence" value="ECO:0007669"/>
    <property type="project" value="TreeGrafter"/>
</dbReference>
<evidence type="ECO:0000313" key="6">
    <source>
        <dbReference type="Proteomes" id="UP000887116"/>
    </source>
</evidence>
<keyword evidence="6" id="KW-1185">Reference proteome</keyword>
<dbReference type="PRINTS" id="PR00463">
    <property type="entry name" value="EP450I"/>
</dbReference>
<dbReference type="InterPro" id="IPR036396">
    <property type="entry name" value="Cyt_P450_sf"/>
</dbReference>
<keyword evidence="4" id="KW-0503">Monooxygenase</keyword>
<dbReference type="Proteomes" id="UP000887116">
    <property type="component" value="Unassembled WGS sequence"/>
</dbReference>
<dbReference type="GO" id="GO:0005506">
    <property type="term" value="F:iron ion binding"/>
    <property type="evidence" value="ECO:0007669"/>
    <property type="project" value="InterPro"/>
</dbReference>
<dbReference type="GO" id="GO:0006805">
    <property type="term" value="P:xenobiotic metabolic process"/>
    <property type="evidence" value="ECO:0007669"/>
    <property type="project" value="TreeGrafter"/>
</dbReference>
<gene>
    <name evidence="5" type="primary">NCL1_24683</name>
    <name evidence="5" type="ORF">TNCT_67541</name>
</gene>
<comment type="similarity">
    <text evidence="1">Belongs to the cytochrome P450 family.</text>
</comment>
<dbReference type="OrthoDB" id="6436658at2759"/>
<dbReference type="PANTHER" id="PTHR24300">
    <property type="entry name" value="CYTOCHROME P450 508A4-RELATED"/>
    <property type="match status" value="1"/>
</dbReference>
<name>A0A8X6GK45_TRICU</name>